<comment type="caution">
    <text evidence="2">The sequence shown here is derived from an EMBL/GenBank/DDBJ whole genome shotgun (WGS) entry which is preliminary data.</text>
</comment>
<evidence type="ECO:0000256" key="1">
    <source>
        <dbReference type="SAM" id="MobiDB-lite"/>
    </source>
</evidence>
<feature type="compositionally biased region" description="Acidic residues" evidence="1">
    <location>
        <begin position="86"/>
        <end position="95"/>
    </location>
</feature>
<feature type="region of interest" description="Disordered" evidence="1">
    <location>
        <begin position="355"/>
        <end position="464"/>
    </location>
</feature>
<protein>
    <submittedName>
        <fullName evidence="2">Uncharacterized protein</fullName>
    </submittedName>
</protein>
<evidence type="ECO:0000313" key="2">
    <source>
        <dbReference type="EMBL" id="KAL0959250.1"/>
    </source>
</evidence>
<feature type="compositionally biased region" description="Basic and acidic residues" evidence="1">
    <location>
        <begin position="101"/>
        <end position="126"/>
    </location>
</feature>
<organism evidence="2 3">
    <name type="scientific">Hohenbuehelia grisea</name>
    <dbReference type="NCBI Taxonomy" id="104357"/>
    <lineage>
        <taxon>Eukaryota</taxon>
        <taxon>Fungi</taxon>
        <taxon>Dikarya</taxon>
        <taxon>Basidiomycota</taxon>
        <taxon>Agaricomycotina</taxon>
        <taxon>Agaricomycetes</taxon>
        <taxon>Agaricomycetidae</taxon>
        <taxon>Agaricales</taxon>
        <taxon>Pleurotineae</taxon>
        <taxon>Pleurotaceae</taxon>
        <taxon>Hohenbuehelia</taxon>
    </lineage>
</organism>
<feature type="compositionally biased region" description="Basic and acidic residues" evidence="1">
    <location>
        <begin position="374"/>
        <end position="406"/>
    </location>
</feature>
<gene>
    <name evidence="2" type="ORF">HGRIS_014521</name>
</gene>
<name>A0ABR3JV46_9AGAR</name>
<keyword evidence="3" id="KW-1185">Reference proteome</keyword>
<feature type="region of interest" description="Disordered" evidence="1">
    <location>
        <begin position="78"/>
        <end position="126"/>
    </location>
</feature>
<reference evidence="3" key="1">
    <citation type="submission" date="2024-06" db="EMBL/GenBank/DDBJ databases">
        <title>Multi-omics analyses provide insights into the biosynthesis of the anticancer antibiotic pleurotin in Hohenbuehelia grisea.</title>
        <authorList>
            <person name="Weaver J.A."/>
            <person name="Alberti F."/>
        </authorList>
    </citation>
    <scope>NUCLEOTIDE SEQUENCE [LARGE SCALE GENOMIC DNA]</scope>
    <source>
        <strain evidence="3">T-177</strain>
    </source>
</reference>
<evidence type="ECO:0000313" key="3">
    <source>
        <dbReference type="Proteomes" id="UP001556367"/>
    </source>
</evidence>
<dbReference type="Proteomes" id="UP001556367">
    <property type="component" value="Unassembled WGS sequence"/>
</dbReference>
<sequence length="464" mass="51978">MLAGVQYFTSDRTKNAIASALSHTCNPRNLEDGYNSAYNSTLTELFDSFQDLRVCAQPNLHLSSAEVEMRKLVDLYVPPGHASEAGDADDADDEPPQYSQADRKSARLVDQRRVKEEGRQQTEHEAEVEAEVLQLASEAAHFAFARLQAEAADFEAMDFSAADISFSSQDTIPNKDSLNVSPDLTVAHTVTAGMKKPTNLDWLYSWKLRHGLKVIHECLRVVLELKSQPTRRRPNNITKRRGWKQDRGELLDLAASEILFYLSIYFTRDSSATSIVAMVASGLHWKWVHFSRSEIPELDYSVPLSQLRKTSAIWKDDKVRLRAFQKLKRSKIFALGTETSDRALTEMREKTLQIAKDHPPYPLTMIPTKGKGQAAHEEDTDERNSDSDDGRSQSEGEDSEVAHSWEEDSDEEYSGEEYTRGGDINEEDGGDENDGDEDSSDEDSSDEDSGDEYSGGEDSGDESD</sequence>
<feature type="compositionally biased region" description="Acidic residues" evidence="1">
    <location>
        <begin position="424"/>
        <end position="464"/>
    </location>
</feature>
<dbReference type="EMBL" id="JASNQZ010000003">
    <property type="protein sequence ID" value="KAL0959250.1"/>
    <property type="molecule type" value="Genomic_DNA"/>
</dbReference>
<proteinExistence type="predicted"/>
<accession>A0ABR3JV46</accession>